<feature type="coiled-coil region" evidence="5">
    <location>
        <begin position="63"/>
        <end position="90"/>
    </location>
</feature>
<comment type="similarity">
    <text evidence="1">Belongs to the LysR transcriptional regulatory family.</text>
</comment>
<feature type="domain" description="HTH lysR-type" evidence="6">
    <location>
        <begin position="3"/>
        <end position="60"/>
    </location>
</feature>
<dbReference type="PROSITE" id="PS50931">
    <property type="entry name" value="HTH_LYSR"/>
    <property type="match status" value="1"/>
</dbReference>
<dbReference type="PANTHER" id="PTHR30126">
    <property type="entry name" value="HTH-TYPE TRANSCRIPTIONAL REGULATOR"/>
    <property type="match status" value="1"/>
</dbReference>
<evidence type="ECO:0000256" key="5">
    <source>
        <dbReference type="SAM" id="Coils"/>
    </source>
</evidence>
<comment type="caution">
    <text evidence="7">The sequence shown here is derived from an EMBL/GenBank/DDBJ whole genome shotgun (WGS) entry which is preliminary data.</text>
</comment>
<evidence type="ECO:0000313" key="8">
    <source>
        <dbReference type="Proteomes" id="UP000265768"/>
    </source>
</evidence>
<dbReference type="GO" id="GO:0000976">
    <property type="term" value="F:transcription cis-regulatory region binding"/>
    <property type="evidence" value="ECO:0007669"/>
    <property type="project" value="TreeGrafter"/>
</dbReference>
<proteinExistence type="inferred from homology"/>
<dbReference type="RefSeq" id="WP_119926798.1">
    <property type="nucleotide sequence ID" value="NZ_QZEY01000004.1"/>
</dbReference>
<dbReference type="Proteomes" id="UP000265768">
    <property type="component" value="Unassembled WGS sequence"/>
</dbReference>
<dbReference type="SUPFAM" id="SSF46785">
    <property type="entry name" value="Winged helix' DNA-binding domain"/>
    <property type="match status" value="1"/>
</dbReference>
<sequence>MDIDPRRLRVLHEVARRGGVVRAAAALHLTPSAVSQQLARLEREVGLRLLDRSGGRAGLTPAGRVLAARAARVEEELAEARRELQRFTGVLEGPVVVGAFMTAIRHLLVPAFRALAVRHERIAPTVREVEGEAALRELRLGGLDLLITERDASPLPPADLLAVRVHDDEYRVVAPPGRPVPRTVAELADLPWVAGSPGEASGQALDRLARAHGFTPRRVHYCTEFPAVFALVAAGHGVAIAPSLALLDVAEGEVAVSPIRGIGTRRIEALTRPSRTRGSTPDPIPAAVIAALRDAAGALPAA</sequence>
<keyword evidence="2" id="KW-0805">Transcription regulation</keyword>
<keyword evidence="5" id="KW-0175">Coiled coil</keyword>
<evidence type="ECO:0000256" key="1">
    <source>
        <dbReference type="ARBA" id="ARBA00009437"/>
    </source>
</evidence>
<keyword evidence="8" id="KW-1185">Reference proteome</keyword>
<reference evidence="7 8" key="1">
    <citation type="submission" date="2018-09" db="EMBL/GenBank/DDBJ databases">
        <title>YIM 75507 draft genome.</title>
        <authorList>
            <person name="Tang S."/>
            <person name="Feng Y."/>
        </authorList>
    </citation>
    <scope>NUCLEOTIDE SEQUENCE [LARGE SCALE GENOMIC DNA]</scope>
    <source>
        <strain evidence="7 8">YIM 75507</strain>
    </source>
</reference>
<dbReference type="Pfam" id="PF03466">
    <property type="entry name" value="LysR_substrate"/>
    <property type="match status" value="1"/>
</dbReference>
<keyword evidence="4" id="KW-0804">Transcription</keyword>
<dbReference type="Gene3D" id="3.40.190.10">
    <property type="entry name" value="Periplasmic binding protein-like II"/>
    <property type="match status" value="2"/>
</dbReference>
<organism evidence="7 8">
    <name type="scientific">Bailinhaonella thermotolerans</name>
    <dbReference type="NCBI Taxonomy" id="1070861"/>
    <lineage>
        <taxon>Bacteria</taxon>
        <taxon>Bacillati</taxon>
        <taxon>Actinomycetota</taxon>
        <taxon>Actinomycetes</taxon>
        <taxon>Streptosporangiales</taxon>
        <taxon>Streptosporangiaceae</taxon>
        <taxon>Bailinhaonella</taxon>
    </lineage>
</organism>
<evidence type="ECO:0000313" key="7">
    <source>
        <dbReference type="EMBL" id="RJL32549.1"/>
    </source>
</evidence>
<dbReference type="FunFam" id="1.10.10.10:FF:000001">
    <property type="entry name" value="LysR family transcriptional regulator"/>
    <property type="match status" value="1"/>
</dbReference>
<name>A0A3A4B3D7_9ACTN</name>
<protein>
    <submittedName>
        <fullName evidence="7">LysR family transcriptional regulator</fullName>
    </submittedName>
</protein>
<evidence type="ECO:0000259" key="6">
    <source>
        <dbReference type="PROSITE" id="PS50931"/>
    </source>
</evidence>
<dbReference type="PRINTS" id="PR00039">
    <property type="entry name" value="HTHLYSR"/>
</dbReference>
<dbReference type="SUPFAM" id="SSF53850">
    <property type="entry name" value="Periplasmic binding protein-like II"/>
    <property type="match status" value="1"/>
</dbReference>
<keyword evidence="3" id="KW-0238">DNA-binding</keyword>
<dbReference type="InterPro" id="IPR005119">
    <property type="entry name" value="LysR_subst-bd"/>
</dbReference>
<dbReference type="EMBL" id="QZEY01000004">
    <property type="protein sequence ID" value="RJL32549.1"/>
    <property type="molecule type" value="Genomic_DNA"/>
</dbReference>
<dbReference type="InterPro" id="IPR036390">
    <property type="entry name" value="WH_DNA-bd_sf"/>
</dbReference>
<dbReference type="PANTHER" id="PTHR30126:SF98">
    <property type="entry name" value="HTH-TYPE TRANSCRIPTIONAL ACTIVATOR BAUR"/>
    <property type="match status" value="1"/>
</dbReference>
<dbReference type="AlphaFoldDB" id="A0A3A4B3D7"/>
<dbReference type="Gene3D" id="1.10.10.10">
    <property type="entry name" value="Winged helix-like DNA-binding domain superfamily/Winged helix DNA-binding domain"/>
    <property type="match status" value="1"/>
</dbReference>
<dbReference type="InterPro" id="IPR036388">
    <property type="entry name" value="WH-like_DNA-bd_sf"/>
</dbReference>
<evidence type="ECO:0000256" key="3">
    <source>
        <dbReference type="ARBA" id="ARBA00023125"/>
    </source>
</evidence>
<gene>
    <name evidence="7" type="ORF">D5H75_13580</name>
</gene>
<accession>A0A3A4B3D7</accession>
<dbReference type="Pfam" id="PF00126">
    <property type="entry name" value="HTH_1"/>
    <property type="match status" value="1"/>
</dbReference>
<dbReference type="InterPro" id="IPR000847">
    <property type="entry name" value="LysR_HTH_N"/>
</dbReference>
<evidence type="ECO:0000256" key="4">
    <source>
        <dbReference type="ARBA" id="ARBA00023163"/>
    </source>
</evidence>
<dbReference type="GO" id="GO:0003700">
    <property type="term" value="F:DNA-binding transcription factor activity"/>
    <property type="evidence" value="ECO:0007669"/>
    <property type="project" value="InterPro"/>
</dbReference>
<dbReference type="OrthoDB" id="3636008at2"/>
<evidence type="ECO:0000256" key="2">
    <source>
        <dbReference type="ARBA" id="ARBA00023015"/>
    </source>
</evidence>